<evidence type="ECO:0000256" key="1">
    <source>
        <dbReference type="PROSITE-ProRule" id="PRU00469"/>
    </source>
</evidence>
<dbReference type="Proteomes" id="UP000179920">
    <property type="component" value="Chromosome XVIII"/>
</dbReference>
<proteinExistence type="predicted"/>
<feature type="region of interest" description="Disordered" evidence="2">
    <location>
        <begin position="608"/>
        <end position="670"/>
    </location>
</feature>
<dbReference type="PROSITE" id="PS51134">
    <property type="entry name" value="ZF_TFIIB"/>
    <property type="match status" value="1"/>
</dbReference>
<gene>
    <name evidence="5" type="ORF">UBRO2_02725</name>
    <name evidence="4" type="ORF">UBRO_08072</name>
</gene>
<dbReference type="InterPro" id="IPR013137">
    <property type="entry name" value="Znf_TFIIB"/>
</dbReference>
<dbReference type="GO" id="GO:0008270">
    <property type="term" value="F:zinc ion binding"/>
    <property type="evidence" value="ECO:0007669"/>
    <property type="project" value="UniProtKB-KW"/>
</dbReference>
<dbReference type="EMBL" id="LT558134">
    <property type="protein sequence ID" value="SAM85500.1"/>
    <property type="molecule type" value="Genomic_DNA"/>
</dbReference>
<dbReference type="AlphaFoldDB" id="A0A1K0GX00"/>
<evidence type="ECO:0000313" key="6">
    <source>
        <dbReference type="Proteomes" id="UP000179920"/>
    </source>
</evidence>
<feature type="compositionally biased region" description="Polar residues" evidence="2">
    <location>
        <begin position="632"/>
        <end position="646"/>
    </location>
</feature>
<keyword evidence="7" id="KW-1185">Reference proteome</keyword>
<evidence type="ECO:0000259" key="3">
    <source>
        <dbReference type="PROSITE" id="PS51134"/>
    </source>
</evidence>
<dbReference type="Proteomes" id="UP000658997">
    <property type="component" value="Unassembled WGS sequence"/>
</dbReference>
<keyword evidence="1" id="KW-0862">Zinc</keyword>
<reference evidence="4" key="1">
    <citation type="submission" date="2016-04" db="EMBL/GenBank/DDBJ databases">
        <authorList>
            <person name="Evans L.H."/>
            <person name="Alamgir A."/>
            <person name="Owens N."/>
            <person name="Weber N.D."/>
            <person name="Virtaneva K."/>
            <person name="Barbian K."/>
            <person name="Babar A."/>
            <person name="Rosenke K."/>
        </authorList>
    </citation>
    <scope>NUCLEOTIDE SEQUENCE</scope>
    <source>
        <strain evidence="4">UB2112</strain>
    </source>
</reference>
<evidence type="ECO:0000256" key="2">
    <source>
        <dbReference type="SAM" id="MobiDB-lite"/>
    </source>
</evidence>
<feature type="domain" description="TFIIB-type" evidence="3">
    <location>
        <begin position="1"/>
        <end position="33"/>
    </location>
</feature>
<feature type="region of interest" description="Disordered" evidence="2">
    <location>
        <begin position="434"/>
        <end position="484"/>
    </location>
</feature>
<dbReference type="OrthoDB" id="2546157at2759"/>
<dbReference type="EMBL" id="ULHB01000044">
    <property type="protein sequence ID" value="SYW79041.1"/>
    <property type="molecule type" value="Genomic_DNA"/>
</dbReference>
<reference evidence="6" key="2">
    <citation type="submission" date="2016-04" db="EMBL/GenBank/DDBJ databases">
        <authorList>
            <person name="Guldener U."/>
            <person name="Guldener U."/>
        </authorList>
    </citation>
    <scope>NUCLEOTIDE SEQUENCE [LARGE SCALE GENOMIC DNA]</scope>
    <source>
        <strain evidence="6">UB2112</strain>
    </source>
</reference>
<evidence type="ECO:0000313" key="4">
    <source>
        <dbReference type="EMBL" id="SAM85500.1"/>
    </source>
</evidence>
<protein>
    <recommendedName>
        <fullName evidence="3">TFIIB-type domain-containing protein</fullName>
    </recommendedName>
</protein>
<feature type="compositionally biased region" description="Basic residues" evidence="2">
    <location>
        <begin position="621"/>
        <end position="631"/>
    </location>
</feature>
<accession>A0A1K0GX00</accession>
<name>A0A1K0GX00_9BASI</name>
<organism evidence="4 6">
    <name type="scientific">Ustilago bromivora</name>
    <dbReference type="NCBI Taxonomy" id="307758"/>
    <lineage>
        <taxon>Eukaryota</taxon>
        <taxon>Fungi</taxon>
        <taxon>Dikarya</taxon>
        <taxon>Basidiomycota</taxon>
        <taxon>Ustilaginomycotina</taxon>
        <taxon>Ustilaginomycetes</taxon>
        <taxon>Ustilaginales</taxon>
        <taxon>Ustilaginaceae</taxon>
        <taxon>Ustilago</taxon>
    </lineage>
</organism>
<sequence>MQRACPDCGSSDGLRFIADVGQEVCSKCGAVLDDLQIYNPTSAHDIAYSLGGSVDHRLPASSIHSLVGPSGRPLWSNTLEDSRRLNEYHRKPEVDARIQGTLATLGYSGLFSAVEFLFQRAREASWREAPAASSTDAIANGHDEGVPSLLVPRRVKWGQASLLLATACCYAVLRREGVHVDIETVSEVAHQPTPKVKRSFRLLKLLVADAVRHVKLANPDSYVHRILMFFHFHLVNRGSPVFGKAVAKFLEPLRSSTSQANSNPVRSLVNTPFEAIETSAMDLCSFWWPKRSRFATEPRLAAFAIVVVAIESHLKSPAPIHEIFRYTHHALQFNPSDKGSKAVPQLSSEDLVSKTTIALHSEICQALRQEAFKIPWLSDMVTITHRGHGKKSLKRVQKHTDTSMTSITDMVRRELLAHVLDILHVWRAVSAKIRQDDPKQEANEVSSQPKAADAPTIQTLSSDDGASDSRDGEAGPDDELDKDELTCFLATAPTAIRDGRDRDDIRISVSSQARDYAAIWPSIASRLQQAGVLEGPLAETHPIDLLSNEQVDQWLFDAKELDSLLRTDPTEIAMFERAKVAAGDWPAQSADERNAEFILLATNIAQELASKENSSSSPRSVGRRGKKRPKHTTNPSEASHGVSSSHQSKRPRPLSPVPLREQQDESDWSD</sequence>
<keyword evidence="1" id="KW-0863">Zinc-finger</keyword>
<keyword evidence="1" id="KW-0479">Metal-binding</keyword>
<evidence type="ECO:0000313" key="5">
    <source>
        <dbReference type="EMBL" id="SYW79041.1"/>
    </source>
</evidence>
<reference evidence="5" key="3">
    <citation type="submission" date="2018-08" db="EMBL/GenBank/DDBJ databases">
        <authorList>
            <person name="Guldener U."/>
        </authorList>
    </citation>
    <scope>NUCLEOTIDE SEQUENCE</scope>
    <source>
        <strain evidence="5">UB2</strain>
    </source>
</reference>
<evidence type="ECO:0000313" key="7">
    <source>
        <dbReference type="Proteomes" id="UP000658997"/>
    </source>
</evidence>